<dbReference type="InterPro" id="IPR020904">
    <property type="entry name" value="Sc_DH/Rdtase_CS"/>
</dbReference>
<dbReference type="CDD" id="cd05233">
    <property type="entry name" value="SDR_c"/>
    <property type="match status" value="1"/>
</dbReference>
<dbReference type="PANTHER" id="PTHR44196:SF1">
    <property type="entry name" value="DEHYDROGENASE_REDUCTASE SDR FAMILY MEMBER 7B"/>
    <property type="match status" value="1"/>
</dbReference>
<comment type="similarity">
    <text evidence="1">Belongs to the short-chain dehydrogenases/reductases (SDR) family.</text>
</comment>
<dbReference type="PANTHER" id="PTHR44196">
    <property type="entry name" value="DEHYDROGENASE/REDUCTASE SDR FAMILY MEMBER 7B"/>
    <property type="match status" value="1"/>
</dbReference>
<dbReference type="PRINTS" id="PR00081">
    <property type="entry name" value="GDHRDH"/>
</dbReference>
<proteinExistence type="inferred from homology"/>
<dbReference type="PROSITE" id="PS00061">
    <property type="entry name" value="ADH_SHORT"/>
    <property type="match status" value="1"/>
</dbReference>
<comment type="caution">
    <text evidence="3">The sequence shown here is derived from an EMBL/GenBank/DDBJ whole genome shotgun (WGS) entry which is preliminary data.</text>
</comment>
<keyword evidence="4" id="KW-1185">Reference proteome</keyword>
<organism evidence="3 4">
    <name type="scientific">Aerococcus kribbianus</name>
    <dbReference type="NCBI Taxonomy" id="2999064"/>
    <lineage>
        <taxon>Bacteria</taxon>
        <taxon>Bacillati</taxon>
        <taxon>Bacillota</taxon>
        <taxon>Bacilli</taxon>
        <taxon>Lactobacillales</taxon>
        <taxon>Aerococcaceae</taxon>
        <taxon>Aerococcus</taxon>
    </lineage>
</organism>
<dbReference type="Gene3D" id="3.40.50.720">
    <property type="entry name" value="NAD(P)-binding Rossmann-like Domain"/>
    <property type="match status" value="1"/>
</dbReference>
<sequence>MTETWLSITGASSGIGQAYALRKAREGKNLILSGRNEARLSETKSRCLQAGANRVETLLCDLNNLADIGDFVGFHQEIGIIEEFVACAGFGLFTPIQTHDTANMFQIVKVNLMATMLLCKEMALIMLDQDLDQANIAIVSSIAGKIYTPSTAVYAASKAGIYAFAKGMSQDLWETPVNVTCVLPGPTDTNFFTVADADGDYFDKVKAFSTTPEKVAVRMEKAIKKNKTEVTVPFYYDILARFSHAFPEISARIIHYAYQMGEFR</sequence>
<dbReference type="Proteomes" id="UP001146670">
    <property type="component" value="Unassembled WGS sequence"/>
</dbReference>
<name>A0A9X3JES3_9LACT</name>
<keyword evidence="2" id="KW-0560">Oxidoreductase</keyword>
<evidence type="ECO:0000256" key="1">
    <source>
        <dbReference type="ARBA" id="ARBA00006484"/>
    </source>
</evidence>
<evidence type="ECO:0000313" key="3">
    <source>
        <dbReference type="EMBL" id="MCZ0725201.1"/>
    </source>
</evidence>
<gene>
    <name evidence="3" type="ORF">OW157_01290</name>
</gene>
<dbReference type="GO" id="GO:0016491">
    <property type="term" value="F:oxidoreductase activity"/>
    <property type="evidence" value="ECO:0007669"/>
    <property type="project" value="UniProtKB-KW"/>
</dbReference>
<evidence type="ECO:0000313" key="4">
    <source>
        <dbReference type="Proteomes" id="UP001146670"/>
    </source>
</evidence>
<dbReference type="EMBL" id="JAPRFR010000001">
    <property type="protein sequence ID" value="MCZ0725201.1"/>
    <property type="molecule type" value="Genomic_DNA"/>
</dbReference>
<reference evidence="3" key="1">
    <citation type="submission" date="2022-12" db="EMBL/GenBank/DDBJ databases">
        <title>Description and comparative metabolic analysis of Aerococcus sp. nov., isolated from the feces of a pig.</title>
        <authorList>
            <person name="Chang Y.-H."/>
        </authorList>
    </citation>
    <scope>NUCLEOTIDE SEQUENCE</scope>
    <source>
        <strain evidence="3">YH-aer222</strain>
    </source>
</reference>
<dbReference type="GO" id="GO:0016020">
    <property type="term" value="C:membrane"/>
    <property type="evidence" value="ECO:0007669"/>
    <property type="project" value="TreeGrafter"/>
</dbReference>
<accession>A0A9X3JES3</accession>
<dbReference type="RefSeq" id="WP_268751525.1">
    <property type="nucleotide sequence ID" value="NZ_JAPRFQ010000001.1"/>
</dbReference>
<protein>
    <submittedName>
        <fullName evidence="3">SDR family NAD(P)-dependent oxidoreductase</fullName>
    </submittedName>
</protein>
<dbReference type="SUPFAM" id="SSF51735">
    <property type="entry name" value="NAD(P)-binding Rossmann-fold domains"/>
    <property type="match status" value="1"/>
</dbReference>
<dbReference type="Pfam" id="PF00106">
    <property type="entry name" value="adh_short"/>
    <property type="match status" value="1"/>
</dbReference>
<dbReference type="AlphaFoldDB" id="A0A9X3JES3"/>
<dbReference type="InterPro" id="IPR036291">
    <property type="entry name" value="NAD(P)-bd_dom_sf"/>
</dbReference>
<evidence type="ECO:0000256" key="2">
    <source>
        <dbReference type="ARBA" id="ARBA00023002"/>
    </source>
</evidence>
<dbReference type="InterPro" id="IPR002347">
    <property type="entry name" value="SDR_fam"/>
</dbReference>